<dbReference type="Proteomes" id="UP001148786">
    <property type="component" value="Unassembled WGS sequence"/>
</dbReference>
<dbReference type="GO" id="GO:0016491">
    <property type="term" value="F:oxidoreductase activity"/>
    <property type="evidence" value="ECO:0007669"/>
    <property type="project" value="InterPro"/>
</dbReference>
<dbReference type="InterPro" id="IPR023210">
    <property type="entry name" value="NADP_OxRdtase_dom"/>
</dbReference>
<organism evidence="2 3">
    <name type="scientific">Agrocybe chaxingu</name>
    <dbReference type="NCBI Taxonomy" id="84603"/>
    <lineage>
        <taxon>Eukaryota</taxon>
        <taxon>Fungi</taxon>
        <taxon>Dikarya</taxon>
        <taxon>Basidiomycota</taxon>
        <taxon>Agaricomycotina</taxon>
        <taxon>Agaricomycetes</taxon>
        <taxon>Agaricomycetidae</taxon>
        <taxon>Agaricales</taxon>
        <taxon>Agaricineae</taxon>
        <taxon>Strophariaceae</taxon>
        <taxon>Agrocybe</taxon>
    </lineage>
</organism>
<proteinExistence type="predicted"/>
<dbReference type="SUPFAM" id="SSF51430">
    <property type="entry name" value="NAD(P)-linked oxidoreductase"/>
    <property type="match status" value="1"/>
</dbReference>
<dbReference type="AlphaFoldDB" id="A0A9W8MXJ2"/>
<comment type="caution">
    <text evidence="2">The sequence shown here is derived from an EMBL/GenBank/DDBJ whole genome shotgun (WGS) entry which is preliminary data.</text>
</comment>
<evidence type="ECO:0000313" key="2">
    <source>
        <dbReference type="EMBL" id="KAJ3510458.1"/>
    </source>
</evidence>
<keyword evidence="3" id="KW-1185">Reference proteome</keyword>
<name>A0A9W8MXJ2_9AGAR</name>
<dbReference type="EMBL" id="JANKHO010000397">
    <property type="protein sequence ID" value="KAJ3510458.1"/>
    <property type="molecule type" value="Genomic_DNA"/>
</dbReference>
<dbReference type="Gene3D" id="3.20.20.100">
    <property type="entry name" value="NADP-dependent oxidoreductase domain"/>
    <property type="match status" value="1"/>
</dbReference>
<dbReference type="PANTHER" id="PTHR43827">
    <property type="entry name" value="2,5-DIKETO-D-GLUCONIC ACID REDUCTASE"/>
    <property type="match status" value="1"/>
</dbReference>
<dbReference type="InterPro" id="IPR036812">
    <property type="entry name" value="NAD(P)_OxRdtase_dom_sf"/>
</dbReference>
<evidence type="ECO:0000313" key="3">
    <source>
        <dbReference type="Proteomes" id="UP001148786"/>
    </source>
</evidence>
<dbReference type="InterPro" id="IPR020471">
    <property type="entry name" value="AKR"/>
</dbReference>
<reference evidence="2" key="1">
    <citation type="submission" date="2022-07" db="EMBL/GenBank/DDBJ databases">
        <title>Genome Sequence of Agrocybe chaxingu.</title>
        <authorList>
            <person name="Buettner E."/>
        </authorList>
    </citation>
    <scope>NUCLEOTIDE SEQUENCE</scope>
    <source>
        <strain evidence="2">MP-N11</strain>
    </source>
</reference>
<dbReference type="PANTHER" id="PTHR43827:SF8">
    <property type="entry name" value="ALDO_KETO REDUCTASE FAMILY PROTEIN"/>
    <property type="match status" value="1"/>
</dbReference>
<evidence type="ECO:0000259" key="1">
    <source>
        <dbReference type="Pfam" id="PF00248"/>
    </source>
</evidence>
<sequence length="125" mass="13758">MSPTNLKVKLNTGAEMPIIAFARTATGSYAPPKEIQKAKSWLLTALQNGYRHIDAAHIYGTDKVVGEAVKVADIAREEIFITTKLPPTQVIFTWNLSRGTVIITKSEKSGRQKQNISLIQVAGMY</sequence>
<gene>
    <name evidence="2" type="ORF">NLJ89_g4663</name>
</gene>
<feature type="domain" description="NADP-dependent oxidoreductase" evidence="1">
    <location>
        <begin position="35"/>
        <end position="89"/>
    </location>
</feature>
<dbReference type="Pfam" id="PF00248">
    <property type="entry name" value="Aldo_ket_red"/>
    <property type="match status" value="1"/>
</dbReference>
<accession>A0A9W8MXJ2</accession>
<protein>
    <recommendedName>
        <fullName evidence="1">NADP-dependent oxidoreductase domain-containing protein</fullName>
    </recommendedName>
</protein>
<dbReference type="OrthoDB" id="416253at2759"/>